<protein>
    <submittedName>
        <fullName evidence="1">Uncharacterized protein</fullName>
    </submittedName>
</protein>
<comment type="caution">
    <text evidence="1">The sequence shown here is derived from an EMBL/GenBank/DDBJ whole genome shotgun (WGS) entry which is preliminary data.</text>
</comment>
<dbReference type="AlphaFoldDB" id="A0A0F9FVC3"/>
<sequence>MAVGGDIIEITFNHPTVGSGVISPKSNEDSTYDLGGFRSNDDANMIAGNGEMIDQMNRVRWSFEVVVAWDMNTRGDLEKLVELAESPVETEWTITHINGTVYGGTGKPVGDMQGNGNAATFTLKISGGNKLKKIVG</sequence>
<reference evidence="1" key="1">
    <citation type="journal article" date="2015" name="Nature">
        <title>Complex archaea that bridge the gap between prokaryotes and eukaryotes.</title>
        <authorList>
            <person name="Spang A."/>
            <person name="Saw J.H."/>
            <person name="Jorgensen S.L."/>
            <person name="Zaremba-Niedzwiedzka K."/>
            <person name="Martijn J."/>
            <person name="Lind A.E."/>
            <person name="van Eijk R."/>
            <person name="Schleper C."/>
            <person name="Guy L."/>
            <person name="Ettema T.J."/>
        </authorList>
    </citation>
    <scope>NUCLEOTIDE SEQUENCE</scope>
</reference>
<evidence type="ECO:0000313" key="1">
    <source>
        <dbReference type="EMBL" id="KKL61275.1"/>
    </source>
</evidence>
<gene>
    <name evidence="1" type="ORF">LCGC14_2196940</name>
</gene>
<proteinExistence type="predicted"/>
<dbReference type="EMBL" id="LAZR01028868">
    <property type="protein sequence ID" value="KKL61275.1"/>
    <property type="molecule type" value="Genomic_DNA"/>
</dbReference>
<organism evidence="1">
    <name type="scientific">marine sediment metagenome</name>
    <dbReference type="NCBI Taxonomy" id="412755"/>
    <lineage>
        <taxon>unclassified sequences</taxon>
        <taxon>metagenomes</taxon>
        <taxon>ecological metagenomes</taxon>
    </lineage>
</organism>
<accession>A0A0F9FVC3</accession>
<name>A0A0F9FVC3_9ZZZZ</name>